<dbReference type="Gene3D" id="3.40.50.200">
    <property type="entry name" value="Peptidase S8/S53 domain"/>
    <property type="match status" value="1"/>
</dbReference>
<dbReference type="EMBL" id="HQ189544">
    <property type="protein sequence ID" value="ADX07032.1"/>
    <property type="molecule type" value="Genomic_DNA"/>
</dbReference>
<protein>
    <submittedName>
        <fullName evidence="3">Subtilase</fullName>
    </submittedName>
</protein>
<evidence type="ECO:0000259" key="2">
    <source>
        <dbReference type="Pfam" id="PF00082"/>
    </source>
</evidence>
<dbReference type="GO" id="GO:0004252">
    <property type="term" value="F:serine-type endopeptidase activity"/>
    <property type="evidence" value="ECO:0007669"/>
    <property type="project" value="InterPro"/>
</dbReference>
<dbReference type="InterPro" id="IPR036852">
    <property type="entry name" value="Peptidase_S8/S53_dom_sf"/>
</dbReference>
<dbReference type="PROSITE" id="PS51892">
    <property type="entry name" value="SUBTILASE"/>
    <property type="match status" value="1"/>
</dbReference>
<evidence type="ECO:0000256" key="1">
    <source>
        <dbReference type="ARBA" id="ARBA00011073"/>
    </source>
</evidence>
<dbReference type="PANTHER" id="PTHR43399:SF4">
    <property type="entry name" value="CELL WALL-ASSOCIATED PROTEASE"/>
    <property type="match status" value="1"/>
</dbReference>
<dbReference type="AlphaFoldDB" id="E9M4E3"/>
<accession>E9M4E3</accession>
<dbReference type="InterPro" id="IPR022398">
    <property type="entry name" value="Peptidase_S8_His-AS"/>
</dbReference>
<proteinExistence type="inferred from homology"/>
<dbReference type="PANTHER" id="PTHR43399">
    <property type="entry name" value="SUBTILISIN-RELATED"/>
    <property type="match status" value="1"/>
</dbReference>
<evidence type="ECO:0000313" key="3">
    <source>
        <dbReference type="EMBL" id="ADX07032.1"/>
    </source>
</evidence>
<sequence length="176" mass="18132">GHGTHVAGIIAAQRDNGLGGSGVSPNVKIMPIRASSVAGTLTATSTIKALNYAIENGAHVVNMSFGGYTASTMEREAYAAAREHVILIVAAGNESRATSTAMSYPAAYPGILGVMSTDQRPQADGDYVSYFSNFDNLADDGIGYEVMAPGAAILSTVNSSNSSYDYKSGTSMATPH</sequence>
<dbReference type="InterPro" id="IPR000209">
    <property type="entry name" value="Peptidase_S8/S53_dom"/>
</dbReference>
<organism evidence="3">
    <name type="scientific">uncultured microorganism</name>
    <dbReference type="NCBI Taxonomy" id="358574"/>
    <lineage>
        <taxon>unclassified sequences</taxon>
        <taxon>environmental samples</taxon>
    </lineage>
</organism>
<name>E9M4E3_9ZZZZ</name>
<feature type="non-terminal residue" evidence="3">
    <location>
        <position position="176"/>
    </location>
</feature>
<dbReference type="InterPro" id="IPR051048">
    <property type="entry name" value="Peptidase_S8/S53_subtilisin"/>
</dbReference>
<comment type="similarity">
    <text evidence="1">Belongs to the peptidase S8 family.</text>
</comment>
<dbReference type="GO" id="GO:0006508">
    <property type="term" value="P:proteolysis"/>
    <property type="evidence" value="ECO:0007669"/>
    <property type="project" value="InterPro"/>
</dbReference>
<feature type="non-terminal residue" evidence="3">
    <location>
        <position position="1"/>
    </location>
</feature>
<dbReference type="Pfam" id="PF00082">
    <property type="entry name" value="Peptidase_S8"/>
    <property type="match status" value="1"/>
</dbReference>
<feature type="domain" description="Peptidase S8/S53" evidence="2">
    <location>
        <begin position="1"/>
        <end position="176"/>
    </location>
</feature>
<reference evidence="3" key="1">
    <citation type="journal article" date="2011" name="Curr. Microbiol.">
        <title>Subtilase genes diversity in the biogas digester microbiota.</title>
        <authorList>
            <person name="Cheng X."/>
            <person name="Gao M."/>
            <person name="Wang M."/>
            <person name="Liu H."/>
            <person name="Sun J."/>
            <person name="Gao J."/>
        </authorList>
    </citation>
    <scope>NUCLEOTIDE SEQUENCE</scope>
</reference>
<dbReference type="PROSITE" id="PS00137">
    <property type="entry name" value="SUBTILASE_HIS"/>
    <property type="match status" value="1"/>
</dbReference>
<dbReference type="SUPFAM" id="SSF52743">
    <property type="entry name" value="Subtilisin-like"/>
    <property type="match status" value="1"/>
</dbReference>